<dbReference type="Pfam" id="PF13561">
    <property type="entry name" value="adh_short_C2"/>
    <property type="match status" value="1"/>
</dbReference>
<dbReference type="SUPFAM" id="SSF51735">
    <property type="entry name" value="NAD(P)-binding Rossmann-fold domains"/>
    <property type="match status" value="1"/>
</dbReference>
<dbReference type="PANTHER" id="PTHR42760">
    <property type="entry name" value="SHORT-CHAIN DEHYDROGENASES/REDUCTASES FAMILY MEMBER"/>
    <property type="match status" value="1"/>
</dbReference>
<dbReference type="EMBL" id="BAABDF010000001">
    <property type="protein sequence ID" value="GAA3852878.1"/>
    <property type="molecule type" value="Genomic_DNA"/>
</dbReference>
<accession>A0ABP7JRT3</accession>
<keyword evidence="4" id="KW-1185">Reference proteome</keyword>
<protein>
    <submittedName>
        <fullName evidence="3">3-oxoacyl-[acyl-carrier-protein] reductase</fullName>
    </submittedName>
</protein>
<dbReference type="Proteomes" id="UP001399917">
    <property type="component" value="Unassembled WGS sequence"/>
</dbReference>
<name>A0ABP7JRT3_9RHOB</name>
<comment type="similarity">
    <text evidence="1">Belongs to the short-chain dehydrogenases/reductases (SDR) family.</text>
</comment>
<dbReference type="PRINTS" id="PR00081">
    <property type="entry name" value="GDHRDH"/>
</dbReference>
<dbReference type="InterPro" id="IPR002347">
    <property type="entry name" value="SDR_fam"/>
</dbReference>
<keyword evidence="2" id="KW-0560">Oxidoreductase</keyword>
<evidence type="ECO:0000313" key="3">
    <source>
        <dbReference type="EMBL" id="GAA3852878.1"/>
    </source>
</evidence>
<evidence type="ECO:0000256" key="1">
    <source>
        <dbReference type="ARBA" id="ARBA00006484"/>
    </source>
</evidence>
<dbReference type="InterPro" id="IPR020904">
    <property type="entry name" value="Sc_DH/Rdtase_CS"/>
</dbReference>
<organism evidence="3 4">
    <name type="scientific">Celeribacter arenosi</name>
    <dbReference type="NCBI Taxonomy" id="792649"/>
    <lineage>
        <taxon>Bacteria</taxon>
        <taxon>Pseudomonadati</taxon>
        <taxon>Pseudomonadota</taxon>
        <taxon>Alphaproteobacteria</taxon>
        <taxon>Rhodobacterales</taxon>
        <taxon>Roseobacteraceae</taxon>
        <taxon>Celeribacter</taxon>
    </lineage>
</organism>
<sequence length="252" mass="26079">MTEKRAIVTGGSTGIGRGLVKALSDAGYRVAFTYHASTEAAETLEAEITGARAFQCDAGDADQVAACHASVAKALGGVPDLLVNNAGIQTWSPLLDLAAEDFDRVIRTNLRGCFLNTQAAGRAMRDAGVAGSIVNIGSGCNKLGFPRLADYAASKGGIEQLTKVAAMELGPHGIRVNCVAPGAIATDRTAEEADGYADKWAALTPLGRVGTPEDVAGPVLFFASDAAQFVTGQTLYVDGGVFSRAPWPDYDL</sequence>
<dbReference type="InterPro" id="IPR036291">
    <property type="entry name" value="NAD(P)-bd_dom_sf"/>
</dbReference>
<dbReference type="Gene3D" id="3.40.50.720">
    <property type="entry name" value="NAD(P)-binding Rossmann-like Domain"/>
    <property type="match status" value="1"/>
</dbReference>
<dbReference type="PRINTS" id="PR00080">
    <property type="entry name" value="SDRFAMILY"/>
</dbReference>
<dbReference type="PROSITE" id="PS00061">
    <property type="entry name" value="ADH_SHORT"/>
    <property type="match status" value="1"/>
</dbReference>
<gene>
    <name evidence="3" type="primary">fabG_1</name>
    <name evidence="3" type="ORF">GCM10022404_00310</name>
</gene>
<dbReference type="RefSeq" id="WP_344841794.1">
    <property type="nucleotide sequence ID" value="NZ_BAABDF010000001.1"/>
</dbReference>
<comment type="caution">
    <text evidence="3">The sequence shown here is derived from an EMBL/GenBank/DDBJ whole genome shotgun (WGS) entry which is preliminary data.</text>
</comment>
<evidence type="ECO:0000256" key="2">
    <source>
        <dbReference type="ARBA" id="ARBA00023002"/>
    </source>
</evidence>
<reference evidence="4" key="1">
    <citation type="journal article" date="2019" name="Int. J. Syst. Evol. Microbiol.">
        <title>The Global Catalogue of Microorganisms (GCM) 10K type strain sequencing project: providing services to taxonomists for standard genome sequencing and annotation.</title>
        <authorList>
            <consortium name="The Broad Institute Genomics Platform"/>
            <consortium name="The Broad Institute Genome Sequencing Center for Infectious Disease"/>
            <person name="Wu L."/>
            <person name="Ma J."/>
        </authorList>
    </citation>
    <scope>NUCLEOTIDE SEQUENCE [LARGE SCALE GENOMIC DNA]</scope>
    <source>
        <strain evidence="4">JCM 17190</strain>
    </source>
</reference>
<proteinExistence type="inferred from homology"/>
<dbReference type="PANTHER" id="PTHR42760:SF133">
    <property type="entry name" value="3-OXOACYL-[ACYL-CARRIER-PROTEIN] REDUCTASE"/>
    <property type="match status" value="1"/>
</dbReference>
<evidence type="ECO:0000313" key="4">
    <source>
        <dbReference type="Proteomes" id="UP001399917"/>
    </source>
</evidence>